<gene>
    <name evidence="1" type="ORF">F5544_05395</name>
</gene>
<evidence type="ECO:0000313" key="2">
    <source>
        <dbReference type="Proteomes" id="UP000503540"/>
    </source>
</evidence>
<protein>
    <submittedName>
        <fullName evidence="1">Uncharacterized protein</fullName>
    </submittedName>
</protein>
<accession>A0A6G9Y6Z8</accession>
<dbReference type="KEGG" id="nah:F5544_05395"/>
<dbReference type="AlphaFoldDB" id="A0A6G9Y6Z8"/>
<organism evidence="1 2">
    <name type="scientific">Nocardia arthritidis</name>
    <dbReference type="NCBI Taxonomy" id="228602"/>
    <lineage>
        <taxon>Bacteria</taxon>
        <taxon>Bacillati</taxon>
        <taxon>Actinomycetota</taxon>
        <taxon>Actinomycetes</taxon>
        <taxon>Mycobacteriales</taxon>
        <taxon>Nocardiaceae</taxon>
        <taxon>Nocardia</taxon>
    </lineage>
</organism>
<dbReference type="RefSeq" id="WP_167472157.1">
    <property type="nucleotide sequence ID" value="NZ_CP046172.1"/>
</dbReference>
<dbReference type="Proteomes" id="UP000503540">
    <property type="component" value="Chromosome"/>
</dbReference>
<proteinExistence type="predicted"/>
<keyword evidence="2" id="KW-1185">Reference proteome</keyword>
<dbReference type="EMBL" id="CP046172">
    <property type="protein sequence ID" value="QIS08991.1"/>
    <property type="molecule type" value="Genomic_DNA"/>
</dbReference>
<evidence type="ECO:0000313" key="1">
    <source>
        <dbReference type="EMBL" id="QIS08991.1"/>
    </source>
</evidence>
<name>A0A6G9Y6Z8_9NOCA</name>
<reference evidence="1 2" key="1">
    <citation type="journal article" date="2019" name="ACS Chem. Biol.">
        <title>Identification and Mobilization of a Cryptic Antibiotic Biosynthesis Gene Locus from a Human-Pathogenic Nocardia Isolate.</title>
        <authorList>
            <person name="Herisse M."/>
            <person name="Ishida K."/>
            <person name="Porter J.L."/>
            <person name="Howden B."/>
            <person name="Hertweck C."/>
            <person name="Stinear T.P."/>
            <person name="Pidot S.J."/>
        </authorList>
    </citation>
    <scope>NUCLEOTIDE SEQUENCE [LARGE SCALE GENOMIC DNA]</scope>
    <source>
        <strain evidence="1 2">AUSMDU00012717</strain>
    </source>
</reference>
<sequence length="97" mass="10404">MRHGYPTDDELRRTFESELATVSGGGGLRSGTGLDLETQAALIAIARAYPAITDDLISAARTAFAAQLDGTNAATRRAGIENLIAERNRRNGFEPNR</sequence>